<dbReference type="RefSeq" id="WP_085346439.1">
    <property type="nucleotide sequence ID" value="NZ_CP133648.1"/>
</dbReference>
<dbReference type="Proteomes" id="UP000193179">
    <property type="component" value="Chromosome"/>
</dbReference>
<organism evidence="1 2">
    <name type="scientific">Bifidobacterium adolescentis</name>
    <dbReference type="NCBI Taxonomy" id="1680"/>
    <lineage>
        <taxon>Bacteria</taxon>
        <taxon>Bacillati</taxon>
        <taxon>Actinomycetota</taxon>
        <taxon>Actinomycetes</taxon>
        <taxon>Bifidobacteriales</taxon>
        <taxon>Bifidobacteriaceae</taxon>
        <taxon>Bifidobacterium</taxon>
    </lineage>
</organism>
<proteinExistence type="predicted"/>
<evidence type="ECO:0000313" key="1">
    <source>
        <dbReference type="EMBL" id="WNE84798.1"/>
    </source>
</evidence>
<reference evidence="1" key="2">
    <citation type="submission" date="2023-09" db="EMBL/GenBank/DDBJ databases">
        <title>Ecological and genomic based identification of the Bifidobacterium adolescentis prototype of the healthy human gut microbiota.</title>
        <authorList>
            <person name="Lugli G.A."/>
            <person name="Argentini C."/>
            <person name="Tarracchini C."/>
            <person name="Fontana F."/>
            <person name="Alessandri G."/>
            <person name="Mancabelli L."/>
            <person name="Milani C."/>
            <person name="Turroni F."/>
            <person name="Ventura M."/>
        </authorList>
    </citation>
    <scope>NUCLEOTIDE SEQUENCE</scope>
    <source>
        <strain evidence="1">703B</strain>
    </source>
</reference>
<reference evidence="1" key="1">
    <citation type="journal article" date="2016" name="Sci. Rep.">
        <title>Evaluation of genetic diversity among strains of the human gut commensal Bifidobacterium adolescentis.</title>
        <authorList>
            <person name="Duranti S."/>
            <person name="Milani C."/>
            <person name="Lugli G.A."/>
            <person name="Mancabelli L."/>
            <person name="Turroni F."/>
            <person name="Ferrario C."/>
            <person name="Mangifesta M."/>
            <person name="Viappiani A."/>
            <person name="Sanchez B."/>
            <person name="Margolles A."/>
            <person name="van Sinderen D."/>
            <person name="Ventura M."/>
        </authorList>
    </citation>
    <scope>NUCLEOTIDE SEQUENCE</scope>
    <source>
        <strain evidence="1">703B</strain>
    </source>
</reference>
<accession>A0AAF0VDG8</accession>
<name>A0AAF0VDG8_BIFAD</name>
<dbReference type="AlphaFoldDB" id="A0AAF0VDG8"/>
<protein>
    <submittedName>
        <fullName evidence="1">Uncharacterized protein</fullName>
    </submittedName>
</protein>
<sequence length="67" mass="7602">MVDYGGDLKAGKRLLLHRAQEIRLGSRDCLEVASDAFAQLPPEERPVGASIAKSYGKQEYFFMMFEY</sequence>
<gene>
    <name evidence="1" type="ORF">B0703_07235</name>
</gene>
<evidence type="ECO:0000313" key="2">
    <source>
        <dbReference type="Proteomes" id="UP000193179"/>
    </source>
</evidence>
<dbReference type="EMBL" id="CP133648">
    <property type="protein sequence ID" value="WNE84798.1"/>
    <property type="molecule type" value="Genomic_DNA"/>
</dbReference>